<gene>
    <name evidence="2" type="ORF">EYF80_002658</name>
</gene>
<dbReference type="Proteomes" id="UP000314294">
    <property type="component" value="Unassembled WGS sequence"/>
</dbReference>
<evidence type="ECO:0000313" key="3">
    <source>
        <dbReference type="Proteomes" id="UP000314294"/>
    </source>
</evidence>
<protein>
    <submittedName>
        <fullName evidence="2">Uncharacterized protein</fullName>
    </submittedName>
</protein>
<comment type="caution">
    <text evidence="2">The sequence shown here is derived from an EMBL/GenBank/DDBJ whole genome shotgun (WGS) entry which is preliminary data.</text>
</comment>
<name>A0A4Z2JAX5_9TELE</name>
<evidence type="ECO:0000256" key="1">
    <source>
        <dbReference type="SAM" id="MobiDB-lite"/>
    </source>
</evidence>
<keyword evidence="3" id="KW-1185">Reference proteome</keyword>
<dbReference type="AlphaFoldDB" id="A0A4Z2JAX5"/>
<organism evidence="2 3">
    <name type="scientific">Liparis tanakae</name>
    <name type="common">Tanaka's snailfish</name>
    <dbReference type="NCBI Taxonomy" id="230148"/>
    <lineage>
        <taxon>Eukaryota</taxon>
        <taxon>Metazoa</taxon>
        <taxon>Chordata</taxon>
        <taxon>Craniata</taxon>
        <taxon>Vertebrata</taxon>
        <taxon>Euteleostomi</taxon>
        <taxon>Actinopterygii</taxon>
        <taxon>Neopterygii</taxon>
        <taxon>Teleostei</taxon>
        <taxon>Neoteleostei</taxon>
        <taxon>Acanthomorphata</taxon>
        <taxon>Eupercaria</taxon>
        <taxon>Perciformes</taxon>
        <taxon>Cottioidei</taxon>
        <taxon>Cottales</taxon>
        <taxon>Liparidae</taxon>
        <taxon>Liparis</taxon>
    </lineage>
</organism>
<accession>A0A4Z2JAX5</accession>
<reference evidence="2 3" key="1">
    <citation type="submission" date="2019-03" db="EMBL/GenBank/DDBJ databases">
        <title>First draft genome of Liparis tanakae, snailfish: a comprehensive survey of snailfish specific genes.</title>
        <authorList>
            <person name="Kim W."/>
            <person name="Song I."/>
            <person name="Jeong J.-H."/>
            <person name="Kim D."/>
            <person name="Kim S."/>
            <person name="Ryu S."/>
            <person name="Song J.Y."/>
            <person name="Lee S.K."/>
        </authorList>
    </citation>
    <scope>NUCLEOTIDE SEQUENCE [LARGE SCALE GENOMIC DNA]</scope>
    <source>
        <tissue evidence="2">Muscle</tissue>
    </source>
</reference>
<dbReference type="EMBL" id="SRLO01000012">
    <property type="protein sequence ID" value="TNN86903.1"/>
    <property type="molecule type" value="Genomic_DNA"/>
</dbReference>
<feature type="region of interest" description="Disordered" evidence="1">
    <location>
        <begin position="61"/>
        <end position="89"/>
    </location>
</feature>
<evidence type="ECO:0000313" key="2">
    <source>
        <dbReference type="EMBL" id="TNN86903.1"/>
    </source>
</evidence>
<sequence length="98" mass="10988">MADIFPLVHQRAEYVKERGATGVRMERCTRGECVATALCGVTDVQNGSFLMDCARGAPPCSIPTDPGSRDDELPQNHRRGQRLSSSFSTRRRYRWCVV</sequence>
<proteinExistence type="predicted"/>